<dbReference type="GO" id="GO:0003723">
    <property type="term" value="F:RNA binding"/>
    <property type="evidence" value="ECO:0007669"/>
    <property type="project" value="InterPro"/>
</dbReference>
<name>A0A9W6VWX7_9ACTN</name>
<evidence type="ECO:0000313" key="3">
    <source>
        <dbReference type="Proteomes" id="UP001165074"/>
    </source>
</evidence>
<dbReference type="Gene3D" id="1.10.10.10">
    <property type="entry name" value="Winged helix-like DNA-binding domain superfamily/Winged helix DNA-binding domain"/>
    <property type="match status" value="1"/>
</dbReference>
<feature type="domain" description="ANTAR" evidence="1">
    <location>
        <begin position="1"/>
        <end position="48"/>
    </location>
</feature>
<protein>
    <recommendedName>
        <fullName evidence="1">ANTAR domain-containing protein</fullName>
    </recommendedName>
</protein>
<keyword evidence="3" id="KW-1185">Reference proteome</keyword>
<proteinExistence type="predicted"/>
<sequence length="57" mass="6228">MESRTFIGQATGILMARRGLTADEAFEVLSRTSQDHNIKLARLAAVLTEAPEIADQI</sequence>
<reference evidence="2" key="1">
    <citation type="submission" date="2023-03" db="EMBL/GenBank/DDBJ databases">
        <title>Actinoallomurus iriomotensis NBRC 103684.</title>
        <authorList>
            <person name="Ichikawa N."/>
            <person name="Sato H."/>
            <person name="Tonouchi N."/>
        </authorList>
    </citation>
    <scope>NUCLEOTIDE SEQUENCE</scope>
    <source>
        <strain evidence="2">NBRC 103684</strain>
    </source>
</reference>
<dbReference type="Proteomes" id="UP001165074">
    <property type="component" value="Unassembled WGS sequence"/>
</dbReference>
<dbReference type="AlphaFoldDB" id="A0A9W6VWX7"/>
<gene>
    <name evidence="2" type="ORF">Airi02_062570</name>
</gene>
<dbReference type="EMBL" id="BSTK01000010">
    <property type="protein sequence ID" value="GLY88328.1"/>
    <property type="molecule type" value="Genomic_DNA"/>
</dbReference>
<dbReference type="InterPro" id="IPR011006">
    <property type="entry name" value="CheY-like_superfamily"/>
</dbReference>
<accession>A0A9W6VWX7</accession>
<organism evidence="2 3">
    <name type="scientific">Actinoallomurus iriomotensis</name>
    <dbReference type="NCBI Taxonomy" id="478107"/>
    <lineage>
        <taxon>Bacteria</taxon>
        <taxon>Bacillati</taxon>
        <taxon>Actinomycetota</taxon>
        <taxon>Actinomycetes</taxon>
        <taxon>Streptosporangiales</taxon>
        <taxon>Thermomonosporaceae</taxon>
        <taxon>Actinoallomurus</taxon>
    </lineage>
</organism>
<dbReference type="SUPFAM" id="SSF52172">
    <property type="entry name" value="CheY-like"/>
    <property type="match status" value="1"/>
</dbReference>
<dbReference type="PROSITE" id="PS50921">
    <property type="entry name" value="ANTAR"/>
    <property type="match status" value="1"/>
</dbReference>
<dbReference type="InterPro" id="IPR036388">
    <property type="entry name" value="WH-like_DNA-bd_sf"/>
</dbReference>
<comment type="caution">
    <text evidence="2">The sequence shown here is derived from an EMBL/GenBank/DDBJ whole genome shotgun (WGS) entry which is preliminary data.</text>
</comment>
<dbReference type="Pfam" id="PF03861">
    <property type="entry name" value="ANTAR"/>
    <property type="match status" value="1"/>
</dbReference>
<dbReference type="SMART" id="SM01012">
    <property type="entry name" value="ANTAR"/>
    <property type="match status" value="1"/>
</dbReference>
<dbReference type="InterPro" id="IPR005561">
    <property type="entry name" value="ANTAR"/>
</dbReference>
<evidence type="ECO:0000259" key="1">
    <source>
        <dbReference type="PROSITE" id="PS50921"/>
    </source>
</evidence>
<evidence type="ECO:0000313" key="2">
    <source>
        <dbReference type="EMBL" id="GLY88328.1"/>
    </source>
</evidence>